<reference evidence="1 2" key="1">
    <citation type="submission" date="2019-04" db="EMBL/GenBank/DDBJ databases">
        <title>Draft genome sequences for three unisolated Alnus-infective Frankia Sp+ strains, AgTrS, AiOr and AvVan, the first sequenced Frankia strains able to sporulate in-planta.</title>
        <authorList>
            <person name="Bethencourt L."/>
            <person name="Vautrin F."/>
            <person name="Taib N."/>
            <person name="Dubost A."/>
            <person name="Castro-Garcia L."/>
            <person name="Imbaud O."/>
            <person name="Abrouk D."/>
            <person name="Fournier P."/>
            <person name="Briolay J."/>
            <person name="Nguyen A."/>
            <person name="Normand P."/>
            <person name="Fernandez M.P."/>
            <person name="Brochier-Armanet C."/>
            <person name="Herrera-Belaroussi A."/>
        </authorList>
    </citation>
    <scope>NUCLEOTIDE SEQUENCE [LARGE SCALE GENOMIC DNA]</scope>
    <source>
        <strain evidence="1 2">AvVan</strain>
    </source>
</reference>
<keyword evidence="2" id="KW-1185">Reference proteome</keyword>
<name>A0A4S5ENN6_9ACTN</name>
<gene>
    <name evidence="1" type="ORF">E7Y31_14065</name>
</gene>
<dbReference type="AlphaFoldDB" id="A0A4S5ENN6"/>
<organism evidence="1 2">
    <name type="scientific">Candidatus Frankia alpina</name>
    <dbReference type="NCBI Taxonomy" id="2699483"/>
    <lineage>
        <taxon>Bacteria</taxon>
        <taxon>Bacillati</taxon>
        <taxon>Actinomycetota</taxon>
        <taxon>Actinomycetes</taxon>
        <taxon>Frankiales</taxon>
        <taxon>Frankiaceae</taxon>
        <taxon>Frankia</taxon>
    </lineage>
</organism>
<evidence type="ECO:0000313" key="2">
    <source>
        <dbReference type="Proteomes" id="UP000305282"/>
    </source>
</evidence>
<proteinExistence type="predicted"/>
<dbReference type="Proteomes" id="UP000305282">
    <property type="component" value="Unassembled WGS sequence"/>
</dbReference>
<protein>
    <submittedName>
        <fullName evidence="1">Uncharacterized protein</fullName>
    </submittedName>
</protein>
<evidence type="ECO:0000313" key="1">
    <source>
        <dbReference type="EMBL" id="THJ73884.1"/>
    </source>
</evidence>
<comment type="caution">
    <text evidence="1">The sequence shown here is derived from an EMBL/GenBank/DDBJ whole genome shotgun (WGS) entry which is preliminary data.</text>
</comment>
<sequence>MEWNRTWPAGLVDAVGRWGQPVGVEEARKRWAELVTLAESGSPTLITHERSGWAWAVLVPLAELYESQEMLPVHQVSAARPKLAGLVRAAHGGTPQLLHRHYTAVAALMTADRVIGVPPGERLDVDELLREGATITLTYDPGVEGLCGPDGDIVEEPEPALVLATAVDPSGGEIGTGTGDTVAQALASLHRRPTERPLEYARESPF</sequence>
<dbReference type="EMBL" id="SSXH01000343">
    <property type="protein sequence ID" value="THJ73884.1"/>
    <property type="molecule type" value="Genomic_DNA"/>
</dbReference>
<accession>A0A4S5ENN6</accession>